<organism evidence="3 4">
    <name type="scientific">Malassezia restricta (strain ATCC 96810 / NBRC 103918 / CBS 7877)</name>
    <name type="common">Seborrheic dermatitis infection agent</name>
    <dbReference type="NCBI Taxonomy" id="425264"/>
    <lineage>
        <taxon>Eukaryota</taxon>
        <taxon>Fungi</taxon>
        <taxon>Dikarya</taxon>
        <taxon>Basidiomycota</taxon>
        <taxon>Ustilaginomycotina</taxon>
        <taxon>Malasseziomycetes</taxon>
        <taxon>Malasseziales</taxon>
        <taxon>Malasseziaceae</taxon>
        <taxon>Malassezia</taxon>
    </lineage>
</organism>
<feature type="signal peptide" evidence="2">
    <location>
        <begin position="1"/>
        <end position="19"/>
    </location>
</feature>
<feature type="compositionally biased region" description="Basic and acidic residues" evidence="1">
    <location>
        <begin position="139"/>
        <end position="154"/>
    </location>
</feature>
<evidence type="ECO:0000313" key="4">
    <source>
        <dbReference type="Proteomes" id="UP000269793"/>
    </source>
</evidence>
<feature type="compositionally biased region" description="Basic and acidic residues" evidence="1">
    <location>
        <begin position="112"/>
        <end position="122"/>
    </location>
</feature>
<name>A0A3G2S4K8_MALR7</name>
<reference evidence="3 4" key="1">
    <citation type="submission" date="2018-10" db="EMBL/GenBank/DDBJ databases">
        <title>Complete genome sequence of Malassezia restricta CBS 7877.</title>
        <authorList>
            <person name="Morand S.C."/>
            <person name="Bertignac M."/>
            <person name="Iltis A."/>
            <person name="Kolder I."/>
            <person name="Pirovano W."/>
            <person name="Jourdain R."/>
            <person name="Clavaud C."/>
        </authorList>
    </citation>
    <scope>NUCLEOTIDE SEQUENCE [LARGE SCALE GENOMIC DNA]</scope>
    <source>
        <strain evidence="3 4">CBS 7877</strain>
    </source>
</reference>
<accession>A0A3G2S4K8</accession>
<evidence type="ECO:0000313" key="3">
    <source>
        <dbReference type="EMBL" id="AYO42018.1"/>
    </source>
</evidence>
<feature type="compositionally biased region" description="Low complexity" evidence="1">
    <location>
        <begin position="155"/>
        <end position="206"/>
    </location>
</feature>
<sequence length="261" mass="25335">MYAKTLSAIAVISAAAVAAQDEAPKVNTPAFVAQCKPVKLTWQGGEPPYHLYVTAPGNIKEVKADLGDQKGTSMTWKVSIPEGEKFTLNLCDKSGQCQQSGQAGPVGSGDDSCLKGGDDKGSKSGGSGGAAAGGGGNSKSDDDSGKSKSDDSNKSKSAGGSSKSSDSKSSSSSSSSKSSGSPSSSSSGGNKSSSGSSSQPSSSSSGAAGGDGKDSEKNGDDKNSDSKDGEDDKGGNDGAATFSGVPAVVAGVVGIAIAALI</sequence>
<protein>
    <submittedName>
        <fullName evidence="3">Uncharacterized protein</fullName>
    </submittedName>
</protein>
<feature type="region of interest" description="Disordered" evidence="1">
    <location>
        <begin position="97"/>
        <end position="246"/>
    </location>
</feature>
<evidence type="ECO:0000256" key="1">
    <source>
        <dbReference type="SAM" id="MobiDB-lite"/>
    </source>
</evidence>
<feature type="chain" id="PRO_5018133766" evidence="2">
    <location>
        <begin position="20"/>
        <end position="261"/>
    </location>
</feature>
<keyword evidence="4" id="KW-1185">Reference proteome</keyword>
<dbReference type="VEuPathDB" id="FungiDB:DNF11_1068"/>
<gene>
    <name evidence="3" type="ORF">DNF11_1068</name>
</gene>
<dbReference type="STRING" id="425264.A0A3G2S4K8"/>
<feature type="compositionally biased region" description="Basic and acidic residues" evidence="1">
    <location>
        <begin position="211"/>
        <end position="235"/>
    </location>
</feature>
<proteinExistence type="predicted"/>
<evidence type="ECO:0000256" key="2">
    <source>
        <dbReference type="SAM" id="SignalP"/>
    </source>
</evidence>
<dbReference type="AlphaFoldDB" id="A0A3G2S4K8"/>
<dbReference type="Proteomes" id="UP000269793">
    <property type="component" value="Chromosome II"/>
</dbReference>
<keyword evidence="2" id="KW-0732">Signal</keyword>
<dbReference type="EMBL" id="CP033149">
    <property type="protein sequence ID" value="AYO42018.1"/>
    <property type="molecule type" value="Genomic_DNA"/>
</dbReference>
<dbReference type="OrthoDB" id="3362246at2759"/>
<feature type="compositionally biased region" description="Gly residues" evidence="1">
    <location>
        <begin position="123"/>
        <end position="137"/>
    </location>
</feature>